<sequence>MFLHLGSDTVVALEDVISINDYKLSRSVINRDFIQQMKDTNSIIDISGNQPKSFIVTKYKVYLSAISSMTLRKRADNLFYNEA</sequence>
<organism evidence="1 2">
    <name type="scientific">Selenobaculum gibii</name>
    <dbReference type="NCBI Taxonomy" id="3054208"/>
    <lineage>
        <taxon>Bacteria</taxon>
        <taxon>Bacillati</taxon>
        <taxon>Bacillota</taxon>
        <taxon>Negativicutes</taxon>
        <taxon>Selenomonadales</taxon>
        <taxon>Selenomonadaceae</taxon>
        <taxon>Selenobaculum</taxon>
    </lineage>
</organism>
<evidence type="ECO:0000313" key="2">
    <source>
        <dbReference type="Proteomes" id="UP001243623"/>
    </source>
</evidence>
<dbReference type="Pfam" id="PF04025">
    <property type="entry name" value="RemA-like"/>
    <property type="match status" value="1"/>
</dbReference>
<gene>
    <name evidence="1" type="ORF">P3F81_00030</name>
</gene>
<accession>A0A9Y2ER45</accession>
<keyword evidence="2" id="KW-1185">Reference proteome</keyword>
<name>A0A9Y2ER45_9FIRM</name>
<protein>
    <submittedName>
        <fullName evidence="1">DUF370 domain-containing protein</fullName>
    </submittedName>
</protein>
<dbReference type="EMBL" id="CP120678">
    <property type="protein sequence ID" value="WIW70757.1"/>
    <property type="molecule type" value="Genomic_DNA"/>
</dbReference>
<dbReference type="AlphaFoldDB" id="A0A9Y2ER45"/>
<dbReference type="InterPro" id="IPR007169">
    <property type="entry name" value="RemA-like"/>
</dbReference>
<dbReference type="KEGG" id="sgbi:P3F81_00030"/>
<evidence type="ECO:0000313" key="1">
    <source>
        <dbReference type="EMBL" id="WIW70757.1"/>
    </source>
</evidence>
<dbReference type="RefSeq" id="WP_147669369.1">
    <property type="nucleotide sequence ID" value="NZ_CP120678.1"/>
</dbReference>
<dbReference type="Proteomes" id="UP001243623">
    <property type="component" value="Chromosome"/>
</dbReference>
<proteinExistence type="predicted"/>
<reference evidence="1" key="1">
    <citation type="submission" date="2023-03" db="EMBL/GenBank/DDBJ databases">
        <title>Selenobaculum gbiensis gen. nov. sp. nov., a new bacterium isolated from the gut microbiota of IBD patient.</title>
        <authorList>
            <person name="Yeo S."/>
            <person name="Park H."/>
            <person name="Huh C.S."/>
        </authorList>
    </citation>
    <scope>NUCLEOTIDE SEQUENCE</scope>
    <source>
        <strain evidence="1">ICN-92133</strain>
    </source>
</reference>
<dbReference type="NCBIfam" id="NF046065">
    <property type="entry name" value="MtxRegRemB"/>
    <property type="match status" value="1"/>
</dbReference>